<comment type="caution">
    <text evidence="1">The sequence shown here is derived from an EMBL/GenBank/DDBJ whole genome shotgun (WGS) entry which is preliminary data.</text>
</comment>
<organism evidence="1 2">
    <name type="scientific">Potamilus streckersoni</name>
    <dbReference type="NCBI Taxonomy" id="2493646"/>
    <lineage>
        <taxon>Eukaryota</taxon>
        <taxon>Metazoa</taxon>
        <taxon>Spiralia</taxon>
        <taxon>Lophotrochozoa</taxon>
        <taxon>Mollusca</taxon>
        <taxon>Bivalvia</taxon>
        <taxon>Autobranchia</taxon>
        <taxon>Heteroconchia</taxon>
        <taxon>Palaeoheterodonta</taxon>
        <taxon>Unionida</taxon>
        <taxon>Unionoidea</taxon>
        <taxon>Unionidae</taxon>
        <taxon>Ambleminae</taxon>
        <taxon>Lampsilini</taxon>
        <taxon>Potamilus</taxon>
    </lineage>
</organism>
<reference evidence="1" key="2">
    <citation type="journal article" date="2021" name="Genome Biol. Evol.">
        <title>Developing a high-quality reference genome for a parasitic bivalve with doubly uniparental inheritance (Bivalvia: Unionida).</title>
        <authorList>
            <person name="Smith C.H."/>
        </authorList>
    </citation>
    <scope>NUCLEOTIDE SEQUENCE</scope>
    <source>
        <strain evidence="1">CHS0354</strain>
        <tissue evidence="1">Mantle</tissue>
    </source>
</reference>
<reference evidence="1" key="1">
    <citation type="journal article" date="2021" name="Genome Biol. Evol.">
        <title>A High-Quality Reference Genome for a Parasitic Bivalve with Doubly Uniparental Inheritance (Bivalvia: Unionida).</title>
        <authorList>
            <person name="Smith C.H."/>
        </authorList>
    </citation>
    <scope>NUCLEOTIDE SEQUENCE</scope>
    <source>
        <strain evidence="1">CHS0354</strain>
    </source>
</reference>
<evidence type="ECO:0000313" key="2">
    <source>
        <dbReference type="Proteomes" id="UP001195483"/>
    </source>
</evidence>
<dbReference type="Proteomes" id="UP001195483">
    <property type="component" value="Unassembled WGS sequence"/>
</dbReference>
<gene>
    <name evidence="1" type="ORF">CHS0354_003130</name>
</gene>
<dbReference type="EMBL" id="JAEAOA010000257">
    <property type="protein sequence ID" value="KAK3577049.1"/>
    <property type="molecule type" value="Genomic_DNA"/>
</dbReference>
<keyword evidence="2" id="KW-1185">Reference proteome</keyword>
<sequence length="124" mass="14247">MKQNIHQNLEARDQYIKEDIKELMDPDPWRRSGAALQESRLVPSVKTEENERESDWQKLEQSPFETIWIAHSLGGKRSIQRSLKQNKAGCLSYSSLSVGHGYVEVWGTETLFSYPLYTIACATD</sequence>
<proteinExistence type="predicted"/>
<reference evidence="1" key="3">
    <citation type="submission" date="2023-05" db="EMBL/GenBank/DDBJ databases">
        <authorList>
            <person name="Smith C.H."/>
        </authorList>
    </citation>
    <scope>NUCLEOTIDE SEQUENCE</scope>
    <source>
        <strain evidence="1">CHS0354</strain>
        <tissue evidence="1">Mantle</tissue>
    </source>
</reference>
<evidence type="ECO:0000313" key="1">
    <source>
        <dbReference type="EMBL" id="KAK3577049.1"/>
    </source>
</evidence>
<name>A0AAE0VGG9_9BIVA</name>
<accession>A0AAE0VGG9</accession>
<dbReference type="AlphaFoldDB" id="A0AAE0VGG9"/>
<protein>
    <submittedName>
        <fullName evidence="1">Uncharacterized protein</fullName>
    </submittedName>
</protein>